<sequence>MKFSSGLPQALPKECSKAAKIFASFVDGKNNGLDGVIPRSVLESAKGFAIFSIFKAGFLFSARAGTGIVIAKLPDGTWSAPSAIGSAGLGVGSQLGAEMTDFLVILNSTSAVKTFMSSGSLTLGGNMSIAVGPIGRSGEAVGSVNTSGKVAAMYSYSKTRGLFGGLSIEGSVIVERQDANAQAYNSDVTAKMLLSGAVDPPEWASSLIKTIEACTGMPGNRKWIDDRAGESTTYHFNGVASPGAERGLPSLLTKKKKGIDFPPESWGKRRNSGSYFESEGHSEPNPSWDDEPPAKSGFRTQFESDFTPPAQQTRHRPFNSVSAMPSSATTGDTYDPNSPFNSLPPFHTAHSGLSDKTVAHSRSLSVPTVNQQSLASYSNPFSSSGPPSEDEAEDEADQQSFKKPPPTFIVPKPELVAPLSPREGVARAIALYDFKAVEVHIPICTWIPLTHVQSGDLSFSKGEVIVITRKSESTDDWWKGKINDREGIFPANFVEVV</sequence>
<evidence type="ECO:0000313" key="1">
    <source>
        <dbReference type="EMBL" id="KAH7929345.1"/>
    </source>
</evidence>
<gene>
    <name evidence="1" type="ORF">BV22DRAFT_1029591</name>
</gene>
<accession>A0ACB8BW19</accession>
<protein>
    <submittedName>
        <fullName evidence="1">DUF500-domain-containing protein</fullName>
    </submittedName>
</protein>
<name>A0ACB8BW19_9AGAM</name>
<organism evidence="1 2">
    <name type="scientific">Leucogyrophana mollusca</name>
    <dbReference type="NCBI Taxonomy" id="85980"/>
    <lineage>
        <taxon>Eukaryota</taxon>
        <taxon>Fungi</taxon>
        <taxon>Dikarya</taxon>
        <taxon>Basidiomycota</taxon>
        <taxon>Agaricomycotina</taxon>
        <taxon>Agaricomycetes</taxon>
        <taxon>Agaricomycetidae</taxon>
        <taxon>Boletales</taxon>
        <taxon>Boletales incertae sedis</taxon>
        <taxon>Leucogyrophana</taxon>
    </lineage>
</organism>
<comment type="caution">
    <text evidence="1">The sequence shown here is derived from an EMBL/GenBank/DDBJ whole genome shotgun (WGS) entry which is preliminary data.</text>
</comment>
<reference evidence="1" key="1">
    <citation type="journal article" date="2021" name="New Phytol.">
        <title>Evolutionary innovations through gain and loss of genes in the ectomycorrhizal Boletales.</title>
        <authorList>
            <person name="Wu G."/>
            <person name="Miyauchi S."/>
            <person name="Morin E."/>
            <person name="Kuo A."/>
            <person name="Drula E."/>
            <person name="Varga T."/>
            <person name="Kohler A."/>
            <person name="Feng B."/>
            <person name="Cao Y."/>
            <person name="Lipzen A."/>
            <person name="Daum C."/>
            <person name="Hundley H."/>
            <person name="Pangilinan J."/>
            <person name="Johnson J."/>
            <person name="Barry K."/>
            <person name="LaButti K."/>
            <person name="Ng V."/>
            <person name="Ahrendt S."/>
            <person name="Min B."/>
            <person name="Choi I.G."/>
            <person name="Park H."/>
            <person name="Plett J.M."/>
            <person name="Magnuson J."/>
            <person name="Spatafora J.W."/>
            <person name="Nagy L.G."/>
            <person name="Henrissat B."/>
            <person name="Grigoriev I.V."/>
            <person name="Yang Z.L."/>
            <person name="Xu J."/>
            <person name="Martin F.M."/>
        </authorList>
    </citation>
    <scope>NUCLEOTIDE SEQUENCE</scope>
    <source>
        <strain evidence="1">KUC20120723A-06</strain>
    </source>
</reference>
<dbReference type="EMBL" id="MU266342">
    <property type="protein sequence ID" value="KAH7929345.1"/>
    <property type="molecule type" value="Genomic_DNA"/>
</dbReference>
<evidence type="ECO:0000313" key="2">
    <source>
        <dbReference type="Proteomes" id="UP000790709"/>
    </source>
</evidence>
<keyword evidence="2" id="KW-1185">Reference proteome</keyword>
<proteinExistence type="predicted"/>
<dbReference type="Proteomes" id="UP000790709">
    <property type="component" value="Unassembled WGS sequence"/>
</dbReference>